<dbReference type="AlphaFoldDB" id="A0A4U0UY20"/>
<dbReference type="EMBL" id="NAJN01003385">
    <property type="protein sequence ID" value="TKA40166.1"/>
    <property type="molecule type" value="Genomic_DNA"/>
</dbReference>
<proteinExistence type="predicted"/>
<feature type="non-terminal residue" evidence="2">
    <location>
        <position position="1"/>
    </location>
</feature>
<accession>A0A4U0UY20</accession>
<keyword evidence="3" id="KW-1185">Reference proteome</keyword>
<feature type="region of interest" description="Disordered" evidence="1">
    <location>
        <begin position="116"/>
        <end position="140"/>
    </location>
</feature>
<evidence type="ECO:0000313" key="3">
    <source>
        <dbReference type="Proteomes" id="UP000308768"/>
    </source>
</evidence>
<sequence>GGRGRRRLGLLGLGRSRLLHRYALLRLVCRGSSSGRLRPLRHYWCEWCWLGGGWRRRRRRRFRASAGLRAVLGRHRALQPARRRHPRWRGGGCCWCWCWCWCCRCHWRSRCRSRSRSRGRSRCGGRCGSRSCSRSSRSLGRPRDCRLGRLLLLRRRLRRRRFGLGRLLDP</sequence>
<gene>
    <name evidence="2" type="ORF">B0A49_13868</name>
</gene>
<organism evidence="2 3">
    <name type="scientific">Cryomyces minteri</name>
    <dbReference type="NCBI Taxonomy" id="331657"/>
    <lineage>
        <taxon>Eukaryota</taxon>
        <taxon>Fungi</taxon>
        <taxon>Dikarya</taxon>
        <taxon>Ascomycota</taxon>
        <taxon>Pezizomycotina</taxon>
        <taxon>Dothideomycetes</taxon>
        <taxon>Dothideomycetes incertae sedis</taxon>
        <taxon>Cryomyces</taxon>
    </lineage>
</organism>
<reference evidence="2 3" key="1">
    <citation type="submission" date="2017-03" db="EMBL/GenBank/DDBJ databases">
        <title>Genomes of endolithic fungi from Antarctica.</title>
        <authorList>
            <person name="Coleine C."/>
            <person name="Masonjones S."/>
            <person name="Stajich J.E."/>
        </authorList>
    </citation>
    <scope>NUCLEOTIDE SEQUENCE [LARGE SCALE GENOMIC DNA]</scope>
    <source>
        <strain evidence="2 3">CCFEE 5187</strain>
    </source>
</reference>
<name>A0A4U0UY20_9PEZI</name>
<comment type="caution">
    <text evidence="2">The sequence shown here is derived from an EMBL/GenBank/DDBJ whole genome shotgun (WGS) entry which is preliminary data.</text>
</comment>
<feature type="non-terminal residue" evidence="2">
    <location>
        <position position="170"/>
    </location>
</feature>
<protein>
    <submittedName>
        <fullName evidence="2">Uncharacterized protein</fullName>
    </submittedName>
</protein>
<evidence type="ECO:0000256" key="1">
    <source>
        <dbReference type="SAM" id="MobiDB-lite"/>
    </source>
</evidence>
<feature type="compositionally biased region" description="Low complexity" evidence="1">
    <location>
        <begin position="128"/>
        <end position="139"/>
    </location>
</feature>
<evidence type="ECO:0000313" key="2">
    <source>
        <dbReference type="EMBL" id="TKA40166.1"/>
    </source>
</evidence>
<dbReference type="Proteomes" id="UP000308768">
    <property type="component" value="Unassembled WGS sequence"/>
</dbReference>